<feature type="compositionally biased region" description="Low complexity" evidence="1">
    <location>
        <begin position="131"/>
        <end position="151"/>
    </location>
</feature>
<protein>
    <submittedName>
        <fullName evidence="2">Uncharacterized protein</fullName>
    </submittedName>
</protein>
<dbReference type="InParanoid" id="B8C6D3"/>
<name>B8C6D3_THAPS</name>
<evidence type="ECO:0000256" key="1">
    <source>
        <dbReference type="SAM" id="MobiDB-lite"/>
    </source>
</evidence>
<dbReference type="OMA" id="CLWKIGG"/>
<feature type="non-terminal residue" evidence="2">
    <location>
        <position position="445"/>
    </location>
</feature>
<dbReference type="GO" id="GO:0005737">
    <property type="term" value="C:cytoplasm"/>
    <property type="evidence" value="ECO:0000318"/>
    <property type="project" value="GO_Central"/>
</dbReference>
<dbReference type="EMBL" id="CM000644">
    <property type="protein sequence ID" value="EED90786.1"/>
    <property type="molecule type" value="Genomic_DNA"/>
</dbReference>
<dbReference type="InterPro" id="IPR022036">
    <property type="entry name" value="DUF3605"/>
</dbReference>
<dbReference type="PANTHER" id="PTHR35020">
    <property type="entry name" value="N-ACETYLGLUCOSAMINE-INDUCED PROTEIN 1"/>
    <property type="match status" value="1"/>
</dbReference>
<dbReference type="PANTHER" id="PTHR35020:SF2">
    <property type="entry name" value="N-ACETYLGLUCOSAMINE-INDUCED PROTEIN 1"/>
    <property type="match status" value="1"/>
</dbReference>
<dbReference type="RefSeq" id="XP_002291935.1">
    <property type="nucleotide sequence ID" value="XM_002291899.1"/>
</dbReference>
<organism evidence="2 3">
    <name type="scientific">Thalassiosira pseudonana</name>
    <name type="common">Marine diatom</name>
    <name type="synonym">Cyclotella nana</name>
    <dbReference type="NCBI Taxonomy" id="35128"/>
    <lineage>
        <taxon>Eukaryota</taxon>
        <taxon>Sar</taxon>
        <taxon>Stramenopiles</taxon>
        <taxon>Ochrophyta</taxon>
        <taxon>Bacillariophyta</taxon>
        <taxon>Coscinodiscophyceae</taxon>
        <taxon>Thalassiosirophycidae</taxon>
        <taxon>Thalassiosirales</taxon>
        <taxon>Thalassiosiraceae</taxon>
        <taxon>Thalassiosira</taxon>
    </lineage>
</organism>
<dbReference type="Pfam" id="PF12239">
    <property type="entry name" value="DUF3605"/>
    <property type="match status" value="1"/>
</dbReference>
<accession>B8C6D3</accession>
<reference evidence="2 3" key="2">
    <citation type="journal article" date="2008" name="Nature">
        <title>The Phaeodactylum genome reveals the evolutionary history of diatom genomes.</title>
        <authorList>
            <person name="Bowler C."/>
            <person name="Allen A.E."/>
            <person name="Badger J.H."/>
            <person name="Grimwood J."/>
            <person name="Jabbari K."/>
            <person name="Kuo A."/>
            <person name="Maheswari U."/>
            <person name="Martens C."/>
            <person name="Maumus F."/>
            <person name="Otillar R.P."/>
            <person name="Rayko E."/>
            <person name="Salamov A."/>
            <person name="Vandepoele K."/>
            <person name="Beszteri B."/>
            <person name="Gruber A."/>
            <person name="Heijde M."/>
            <person name="Katinka M."/>
            <person name="Mock T."/>
            <person name="Valentin K."/>
            <person name="Verret F."/>
            <person name="Berges J.A."/>
            <person name="Brownlee C."/>
            <person name="Cadoret J.P."/>
            <person name="Chiovitti A."/>
            <person name="Choi C.J."/>
            <person name="Coesel S."/>
            <person name="De Martino A."/>
            <person name="Detter J.C."/>
            <person name="Durkin C."/>
            <person name="Falciatore A."/>
            <person name="Fournet J."/>
            <person name="Haruta M."/>
            <person name="Huysman M.J."/>
            <person name="Jenkins B.D."/>
            <person name="Jiroutova K."/>
            <person name="Jorgensen R.E."/>
            <person name="Joubert Y."/>
            <person name="Kaplan A."/>
            <person name="Kroger N."/>
            <person name="Kroth P.G."/>
            <person name="La Roche J."/>
            <person name="Lindquist E."/>
            <person name="Lommer M."/>
            <person name="Martin-Jezequel V."/>
            <person name="Lopez P.J."/>
            <person name="Lucas S."/>
            <person name="Mangogna M."/>
            <person name="McGinnis K."/>
            <person name="Medlin L.K."/>
            <person name="Montsant A."/>
            <person name="Oudot-Le Secq M.P."/>
            <person name="Napoli C."/>
            <person name="Obornik M."/>
            <person name="Parker M.S."/>
            <person name="Petit J.L."/>
            <person name="Porcel B.M."/>
            <person name="Poulsen N."/>
            <person name="Robison M."/>
            <person name="Rychlewski L."/>
            <person name="Rynearson T.A."/>
            <person name="Schmutz J."/>
            <person name="Shapiro H."/>
            <person name="Siaut M."/>
            <person name="Stanley M."/>
            <person name="Sussman M.R."/>
            <person name="Taylor A.R."/>
            <person name="Vardi A."/>
            <person name="von Dassow P."/>
            <person name="Vyverman W."/>
            <person name="Willis A."/>
            <person name="Wyrwicz L.S."/>
            <person name="Rokhsar D.S."/>
            <person name="Weissenbach J."/>
            <person name="Armbrust E.V."/>
            <person name="Green B.R."/>
            <person name="Van de Peer Y."/>
            <person name="Grigoriev I.V."/>
        </authorList>
    </citation>
    <scope>NUCLEOTIDE SEQUENCE [LARGE SCALE GENOMIC DNA]</scope>
    <source>
        <strain evidence="2 3">CCMP1335</strain>
    </source>
</reference>
<proteinExistence type="predicted"/>
<dbReference type="AlphaFoldDB" id="B8C6D3"/>
<evidence type="ECO:0000313" key="3">
    <source>
        <dbReference type="Proteomes" id="UP000001449"/>
    </source>
</evidence>
<evidence type="ECO:0000313" key="2">
    <source>
        <dbReference type="EMBL" id="EED90786.1"/>
    </source>
</evidence>
<dbReference type="PaxDb" id="35128-Thaps7376"/>
<dbReference type="HOGENOM" id="CLU_616115_0_0_1"/>
<reference evidence="2 3" key="1">
    <citation type="journal article" date="2004" name="Science">
        <title>The genome of the diatom Thalassiosira pseudonana: ecology, evolution, and metabolism.</title>
        <authorList>
            <person name="Armbrust E.V."/>
            <person name="Berges J.A."/>
            <person name="Bowler C."/>
            <person name="Green B.R."/>
            <person name="Martinez D."/>
            <person name="Putnam N.H."/>
            <person name="Zhou S."/>
            <person name="Allen A.E."/>
            <person name="Apt K.E."/>
            <person name="Bechner M."/>
            <person name="Brzezinski M.A."/>
            <person name="Chaal B.K."/>
            <person name="Chiovitti A."/>
            <person name="Davis A.K."/>
            <person name="Demarest M.S."/>
            <person name="Detter J.C."/>
            <person name="Glavina T."/>
            <person name="Goodstein D."/>
            <person name="Hadi M.Z."/>
            <person name="Hellsten U."/>
            <person name="Hildebrand M."/>
            <person name="Jenkins B.D."/>
            <person name="Jurka J."/>
            <person name="Kapitonov V.V."/>
            <person name="Kroger N."/>
            <person name="Lau W.W."/>
            <person name="Lane T.W."/>
            <person name="Larimer F.W."/>
            <person name="Lippmeier J.C."/>
            <person name="Lucas S."/>
            <person name="Medina M."/>
            <person name="Montsant A."/>
            <person name="Obornik M."/>
            <person name="Parker M.S."/>
            <person name="Palenik B."/>
            <person name="Pazour G.J."/>
            <person name="Richardson P.M."/>
            <person name="Rynearson T.A."/>
            <person name="Saito M.A."/>
            <person name="Schwartz D.C."/>
            <person name="Thamatrakoln K."/>
            <person name="Valentin K."/>
            <person name="Vardi A."/>
            <person name="Wilkerson F.P."/>
            <person name="Rokhsar D.S."/>
        </authorList>
    </citation>
    <scope>NUCLEOTIDE SEQUENCE [LARGE SCALE GENOMIC DNA]</scope>
    <source>
        <strain evidence="2 3">CCMP1335</strain>
    </source>
</reference>
<dbReference type="Proteomes" id="UP000001449">
    <property type="component" value="Chromosome 8"/>
</dbReference>
<sequence>LCRRRACESSADEAGGRGVDGGGLLSPITSIYPIVVYLVENMDITARKTVCHCLSSMPPFIPPSQHSYHPDSKPNGLPSTATAINPPLDDCVNNNSSSSRIKQKKCLQLFHWVKQSSFPLYTNPPLREEASLSSSSTSSSTSNAQTTTPTPNDNEEPFTWQQLIHLFRLPRQTDNNKYNDNYIPSSHPNLALFRRSSAVQTTYLKHQRYLKECWRSPYDYLCVQKFGAEFGFERVMVKKNDGGGGVGNDGSAFTEDESAQNKDINNNLSSSKGTICKQELLTTPTKGYRYQSCPSLTQASARTIQHKTKYLRLIPNDYPYDLHDGIEHWCLWKIGGAFEGEGILKFELDWALRELHSFGVEDVVNGSSRIIVDCNDNENNEAAESSNGDVVQCNEDHPILDTFYWTNPPHLQSMPEIHHAHILVLRWEEEEDRSATTTTNRSPPC</sequence>
<dbReference type="GeneID" id="7443442"/>
<gene>
    <name evidence="2" type="ORF">THAPSDRAFT_7376</name>
</gene>
<dbReference type="GO" id="GO:0006044">
    <property type="term" value="P:N-acetylglucosamine metabolic process"/>
    <property type="evidence" value="ECO:0000318"/>
    <property type="project" value="GO_Central"/>
</dbReference>
<keyword evidence="3" id="KW-1185">Reference proteome</keyword>
<feature type="region of interest" description="Disordered" evidence="1">
    <location>
        <begin position="129"/>
        <end position="156"/>
    </location>
</feature>
<dbReference type="eggNOG" id="ENOG502QYI6">
    <property type="taxonomic scope" value="Eukaryota"/>
</dbReference>
<dbReference type="KEGG" id="tps:THAPSDRAFT_7376"/>